<dbReference type="Pfam" id="PF08448">
    <property type="entry name" value="PAS_4"/>
    <property type="match status" value="1"/>
</dbReference>
<feature type="domain" description="GGDEF" evidence="3">
    <location>
        <begin position="164"/>
        <end position="297"/>
    </location>
</feature>
<dbReference type="InterPro" id="IPR000014">
    <property type="entry name" value="PAS"/>
</dbReference>
<dbReference type="NCBIfam" id="TIGR00229">
    <property type="entry name" value="sensory_box"/>
    <property type="match status" value="1"/>
</dbReference>
<protein>
    <submittedName>
        <fullName evidence="4">EAL domain-containing protein</fullName>
    </submittedName>
</protein>
<name>A0ABW9UW80_9SPHN</name>
<dbReference type="InterPro" id="IPR001633">
    <property type="entry name" value="EAL_dom"/>
</dbReference>
<dbReference type="SMART" id="SM00267">
    <property type="entry name" value="GGDEF"/>
    <property type="match status" value="1"/>
</dbReference>
<dbReference type="CDD" id="cd01949">
    <property type="entry name" value="GGDEF"/>
    <property type="match status" value="1"/>
</dbReference>
<dbReference type="RefSeq" id="WP_160732862.1">
    <property type="nucleotide sequence ID" value="NZ_WTYO01000002.1"/>
</dbReference>
<accession>A0ABW9UW80</accession>
<feature type="domain" description="PAS" evidence="1">
    <location>
        <begin position="9"/>
        <end position="52"/>
    </location>
</feature>
<dbReference type="SUPFAM" id="SSF55785">
    <property type="entry name" value="PYP-like sensor domain (PAS domain)"/>
    <property type="match status" value="1"/>
</dbReference>
<dbReference type="Gene3D" id="3.30.70.270">
    <property type="match status" value="1"/>
</dbReference>
<evidence type="ECO:0000259" key="3">
    <source>
        <dbReference type="PROSITE" id="PS50887"/>
    </source>
</evidence>
<evidence type="ECO:0000313" key="4">
    <source>
        <dbReference type="EMBL" id="MXO68211.1"/>
    </source>
</evidence>
<dbReference type="Pfam" id="PF00990">
    <property type="entry name" value="GGDEF"/>
    <property type="match status" value="1"/>
</dbReference>
<dbReference type="InterPro" id="IPR000160">
    <property type="entry name" value="GGDEF_dom"/>
</dbReference>
<dbReference type="InterPro" id="IPR035919">
    <property type="entry name" value="EAL_sf"/>
</dbReference>
<dbReference type="Gene3D" id="3.30.450.20">
    <property type="entry name" value="PAS domain"/>
    <property type="match status" value="1"/>
</dbReference>
<dbReference type="CDD" id="cd01948">
    <property type="entry name" value="EAL"/>
    <property type="match status" value="1"/>
</dbReference>
<dbReference type="PANTHER" id="PTHR44757:SF2">
    <property type="entry name" value="BIOFILM ARCHITECTURE MAINTENANCE PROTEIN MBAA"/>
    <property type="match status" value="1"/>
</dbReference>
<organism evidence="4 5">
    <name type="scientific">Pelagerythrobacter marinus</name>
    <dbReference type="NCBI Taxonomy" id="538382"/>
    <lineage>
        <taxon>Bacteria</taxon>
        <taxon>Pseudomonadati</taxon>
        <taxon>Pseudomonadota</taxon>
        <taxon>Alphaproteobacteria</taxon>
        <taxon>Sphingomonadales</taxon>
        <taxon>Erythrobacteraceae</taxon>
        <taxon>Pelagerythrobacter</taxon>
    </lineage>
</organism>
<sequence>MFQSLEADSIEDLNRIIDVIPNPVIVKNRDHRIVLLNESACRFFGHSREVVLAFTDYDLFPDAEVAVFHAADDRVFATGELDEIEERITDARGRTRTVVTRKQRVRIRGEDHVVAVITDVTAYREAEARSRYLAFHDALTGLPNRTLLNERLDQILLRAPRRPEPGALIYIDLDRFKEVNDTYGHQAGDELVRQFAQRIGGLVRASDTAARLGGDEFAILLHGADPGFSPAEVCRRILLAAERPFALDEGQAYVSASIGLVEWSEPVIGRTELHQRADMALYQAKRDGRACFRVFNAALDARMRRRRRLEVDLRAALAAGTGLELAYQPLFATQGEQLVAFEALVRWQHPEMGYLQPADFLDVAEESGLIVPLGEWVLEEACTSLRATPDISLAVNLSPAELGSEQCVPRILAVLERTGFDPARLQLEVTEHTILDLRLAVERLRALRDAGIKIVLDDFGTGYSSLSHLQRLAIDKVKIDRSFVQDFLNFDESRAIVRAIARLGRSLGVSVTAEGVETEEQRTFLRRLGCEELQGFLLSRPLSTSDAIALLQCRSEQSASIGGLSAAPS</sequence>
<dbReference type="InterPro" id="IPR029787">
    <property type="entry name" value="Nucleotide_cyclase"/>
</dbReference>
<dbReference type="PROSITE" id="PS50883">
    <property type="entry name" value="EAL"/>
    <property type="match status" value="1"/>
</dbReference>
<dbReference type="NCBIfam" id="TIGR00254">
    <property type="entry name" value="GGDEF"/>
    <property type="match status" value="1"/>
</dbReference>
<feature type="domain" description="EAL" evidence="2">
    <location>
        <begin position="306"/>
        <end position="555"/>
    </location>
</feature>
<gene>
    <name evidence="4" type="ORF">GRI72_05150</name>
</gene>
<keyword evidence="5" id="KW-1185">Reference proteome</keyword>
<dbReference type="CDD" id="cd00130">
    <property type="entry name" value="PAS"/>
    <property type="match status" value="1"/>
</dbReference>
<evidence type="ECO:0000313" key="5">
    <source>
        <dbReference type="Proteomes" id="UP000444401"/>
    </source>
</evidence>
<proteinExistence type="predicted"/>
<dbReference type="InterPro" id="IPR052155">
    <property type="entry name" value="Biofilm_reg_signaling"/>
</dbReference>
<dbReference type="InterPro" id="IPR035965">
    <property type="entry name" value="PAS-like_dom_sf"/>
</dbReference>
<dbReference type="EMBL" id="WTYO01000002">
    <property type="protein sequence ID" value="MXO68211.1"/>
    <property type="molecule type" value="Genomic_DNA"/>
</dbReference>
<dbReference type="SMART" id="SM00052">
    <property type="entry name" value="EAL"/>
    <property type="match status" value="1"/>
</dbReference>
<dbReference type="PANTHER" id="PTHR44757">
    <property type="entry name" value="DIGUANYLATE CYCLASE DGCP"/>
    <property type="match status" value="1"/>
</dbReference>
<dbReference type="InterPro" id="IPR043128">
    <property type="entry name" value="Rev_trsase/Diguanyl_cyclase"/>
</dbReference>
<dbReference type="SUPFAM" id="SSF141868">
    <property type="entry name" value="EAL domain-like"/>
    <property type="match status" value="1"/>
</dbReference>
<dbReference type="PROSITE" id="PS50112">
    <property type="entry name" value="PAS"/>
    <property type="match status" value="1"/>
</dbReference>
<dbReference type="SMART" id="SM00091">
    <property type="entry name" value="PAS"/>
    <property type="match status" value="1"/>
</dbReference>
<dbReference type="PROSITE" id="PS50887">
    <property type="entry name" value="GGDEF"/>
    <property type="match status" value="1"/>
</dbReference>
<dbReference type="SUPFAM" id="SSF55073">
    <property type="entry name" value="Nucleotide cyclase"/>
    <property type="match status" value="1"/>
</dbReference>
<dbReference type="Gene3D" id="3.20.20.450">
    <property type="entry name" value="EAL domain"/>
    <property type="match status" value="1"/>
</dbReference>
<comment type="caution">
    <text evidence="4">The sequence shown here is derived from an EMBL/GenBank/DDBJ whole genome shotgun (WGS) entry which is preliminary data.</text>
</comment>
<dbReference type="InterPro" id="IPR013656">
    <property type="entry name" value="PAS_4"/>
</dbReference>
<reference evidence="4 5" key="1">
    <citation type="submission" date="2019-12" db="EMBL/GenBank/DDBJ databases">
        <title>Genomic-based taxomic classification of the family Erythrobacteraceae.</title>
        <authorList>
            <person name="Xu L."/>
        </authorList>
    </citation>
    <scope>NUCLEOTIDE SEQUENCE [LARGE SCALE GENOMIC DNA]</scope>
    <source>
        <strain evidence="4 5">H32</strain>
    </source>
</reference>
<dbReference type="Proteomes" id="UP000444401">
    <property type="component" value="Unassembled WGS sequence"/>
</dbReference>
<evidence type="ECO:0000259" key="1">
    <source>
        <dbReference type="PROSITE" id="PS50112"/>
    </source>
</evidence>
<dbReference type="Pfam" id="PF00563">
    <property type="entry name" value="EAL"/>
    <property type="match status" value="1"/>
</dbReference>
<evidence type="ECO:0000259" key="2">
    <source>
        <dbReference type="PROSITE" id="PS50883"/>
    </source>
</evidence>